<gene>
    <name evidence="1" type="ORF">GCM10022255_034900</name>
</gene>
<comment type="caution">
    <text evidence="1">The sequence shown here is derived from an EMBL/GenBank/DDBJ whole genome shotgun (WGS) entry which is preliminary data.</text>
</comment>
<evidence type="ECO:0000313" key="2">
    <source>
        <dbReference type="Proteomes" id="UP001500620"/>
    </source>
</evidence>
<dbReference type="Proteomes" id="UP001500620">
    <property type="component" value="Unassembled WGS sequence"/>
</dbReference>
<reference evidence="2" key="1">
    <citation type="journal article" date="2019" name="Int. J. Syst. Evol. Microbiol.">
        <title>The Global Catalogue of Microorganisms (GCM) 10K type strain sequencing project: providing services to taxonomists for standard genome sequencing and annotation.</title>
        <authorList>
            <consortium name="The Broad Institute Genomics Platform"/>
            <consortium name="The Broad Institute Genome Sequencing Center for Infectious Disease"/>
            <person name="Wu L."/>
            <person name="Ma J."/>
        </authorList>
    </citation>
    <scope>NUCLEOTIDE SEQUENCE [LARGE SCALE GENOMIC DNA]</scope>
    <source>
        <strain evidence="2">JCM 17441</strain>
    </source>
</reference>
<dbReference type="SUPFAM" id="SSF53955">
    <property type="entry name" value="Lysozyme-like"/>
    <property type="match status" value="1"/>
</dbReference>
<evidence type="ECO:0000313" key="1">
    <source>
        <dbReference type="EMBL" id="GAA4249708.1"/>
    </source>
</evidence>
<dbReference type="InterPro" id="IPR023346">
    <property type="entry name" value="Lysozyme-like_dom_sf"/>
</dbReference>
<accession>A0ABP8D881</accession>
<name>A0ABP8D881_9ACTN</name>
<keyword evidence="2" id="KW-1185">Reference proteome</keyword>
<dbReference type="EMBL" id="BAABAT010000008">
    <property type="protein sequence ID" value="GAA4249708.1"/>
    <property type="molecule type" value="Genomic_DNA"/>
</dbReference>
<proteinExistence type="predicted"/>
<sequence>MAVRQTADIWALVAAILKAESDFDPDLADPARDEYGIARWTPAVLQYYLSTPAQRATVPVPPFPPQMSIPPIGDYLCRFAPQLHDVPGDPRINLVAAWRTSADKVIEAGGVPDRPALHEYMPRLLAALDAYCPLAPAVRAS</sequence>
<protein>
    <submittedName>
        <fullName evidence="1">Uncharacterized protein</fullName>
    </submittedName>
</protein>
<organism evidence="1 2">
    <name type="scientific">Dactylosporangium darangshiense</name>
    <dbReference type="NCBI Taxonomy" id="579108"/>
    <lineage>
        <taxon>Bacteria</taxon>
        <taxon>Bacillati</taxon>
        <taxon>Actinomycetota</taxon>
        <taxon>Actinomycetes</taxon>
        <taxon>Micromonosporales</taxon>
        <taxon>Micromonosporaceae</taxon>
        <taxon>Dactylosporangium</taxon>
    </lineage>
</organism>